<dbReference type="EMBL" id="JACJSK010000011">
    <property type="protein sequence ID" value="MBD2544284.1"/>
    <property type="molecule type" value="Genomic_DNA"/>
</dbReference>
<name>A0ABR8EBQ6_9CYAN</name>
<accession>A0ABR8EBQ6</accession>
<dbReference type="Proteomes" id="UP000641954">
    <property type="component" value="Unassembled WGS sequence"/>
</dbReference>
<protein>
    <submittedName>
        <fullName evidence="1">Uncharacterized protein</fullName>
    </submittedName>
</protein>
<comment type="caution">
    <text evidence="1">The sequence shown here is derived from an EMBL/GenBank/DDBJ whole genome shotgun (WGS) entry which is preliminary data.</text>
</comment>
<evidence type="ECO:0000313" key="1">
    <source>
        <dbReference type="EMBL" id="MBD2544284.1"/>
    </source>
</evidence>
<gene>
    <name evidence="1" type="ORF">H6G72_10595</name>
</gene>
<organism evidence="1 2">
    <name type="scientific">Planktothricoides raciborskii FACHB-1370</name>
    <dbReference type="NCBI Taxonomy" id="2949576"/>
    <lineage>
        <taxon>Bacteria</taxon>
        <taxon>Bacillati</taxon>
        <taxon>Cyanobacteriota</taxon>
        <taxon>Cyanophyceae</taxon>
        <taxon>Oscillatoriophycideae</taxon>
        <taxon>Oscillatoriales</taxon>
        <taxon>Oscillatoriaceae</taxon>
        <taxon>Planktothricoides</taxon>
    </lineage>
</organism>
<reference evidence="1 2" key="1">
    <citation type="journal article" date="2020" name="ISME J.">
        <title>Comparative genomics reveals insights into cyanobacterial evolution and habitat adaptation.</title>
        <authorList>
            <person name="Chen M.Y."/>
            <person name="Teng W.K."/>
            <person name="Zhao L."/>
            <person name="Hu C.X."/>
            <person name="Zhou Y.K."/>
            <person name="Han B.P."/>
            <person name="Song L.R."/>
            <person name="Shu W.S."/>
        </authorList>
    </citation>
    <scope>NUCLEOTIDE SEQUENCE [LARGE SCALE GENOMIC DNA]</scope>
    <source>
        <strain evidence="1 2">FACHB-1370</strain>
    </source>
</reference>
<sequence length="89" mass="10462">MSYDPFVYDYTADDFFEDDYDPELDRSHLINKWAESNYQTAISHGVDPLTAMDWGTDVAVVWAKFAIDPGYEPSQTERDHLKRFWTLFS</sequence>
<proteinExistence type="predicted"/>
<dbReference type="RefSeq" id="WP_190878193.1">
    <property type="nucleotide sequence ID" value="NZ_JACJSK010000011.1"/>
</dbReference>
<evidence type="ECO:0000313" key="2">
    <source>
        <dbReference type="Proteomes" id="UP000641954"/>
    </source>
</evidence>
<keyword evidence="2" id="KW-1185">Reference proteome</keyword>